<gene>
    <name evidence="1" type="ORF">NMN56_004690</name>
</gene>
<dbReference type="EMBL" id="JANCPR020000004">
    <property type="protein sequence ID" value="MDJ1131263.1"/>
    <property type="molecule type" value="Genomic_DNA"/>
</dbReference>
<reference evidence="1 2" key="1">
    <citation type="submission" date="2023-05" db="EMBL/GenBank/DDBJ databases">
        <title>Streptantibioticus silvisoli sp. nov., acidotolerant actinomycetes 1 from pine litter.</title>
        <authorList>
            <person name="Swiecimska M."/>
            <person name="Golinska P."/>
            <person name="Sangal V."/>
            <person name="Wachnowicz B."/>
            <person name="Goodfellow M."/>
        </authorList>
    </citation>
    <scope>NUCLEOTIDE SEQUENCE [LARGE SCALE GENOMIC DNA]</scope>
    <source>
        <strain evidence="1 2">DSM 42109</strain>
    </source>
</reference>
<dbReference type="Pfam" id="PF10025">
    <property type="entry name" value="DUF2267"/>
    <property type="match status" value="1"/>
</dbReference>
<dbReference type="InterPro" id="IPR038282">
    <property type="entry name" value="DUF2267_sf"/>
</dbReference>
<accession>A0ABT6ZS14</accession>
<proteinExistence type="predicted"/>
<keyword evidence="2" id="KW-1185">Reference proteome</keyword>
<comment type="caution">
    <text evidence="1">The sequence shown here is derived from an EMBL/GenBank/DDBJ whole genome shotgun (WGS) entry which is preliminary data.</text>
</comment>
<evidence type="ECO:0000313" key="1">
    <source>
        <dbReference type="EMBL" id="MDJ1131263.1"/>
    </source>
</evidence>
<protein>
    <submittedName>
        <fullName evidence="1">DUF2267 domain-containing protein</fullName>
    </submittedName>
</protein>
<sequence>MDHDTFIGQVQARARLDSRGAAEGATRATLETLAERIPASLADNLAAQLPPEIGEHLRRVATAPDQPDTGIRMDPDEFLDRLAQRAGANKRKAAHEARCVVEIVGEATQGSLIDKIRQSLDAQLAQVLFVGSTSSIT</sequence>
<dbReference type="Gene3D" id="1.10.490.110">
    <property type="entry name" value="Uncharacterized conserved protein DUF2267"/>
    <property type="match status" value="1"/>
</dbReference>
<dbReference type="InterPro" id="IPR018727">
    <property type="entry name" value="DUF2267"/>
</dbReference>
<dbReference type="RefSeq" id="WP_274039364.1">
    <property type="nucleotide sequence ID" value="NZ_JANCPR020000004.1"/>
</dbReference>
<evidence type="ECO:0000313" key="2">
    <source>
        <dbReference type="Proteomes" id="UP001214441"/>
    </source>
</evidence>
<name>A0ABT6ZS14_9ACTN</name>
<dbReference type="Proteomes" id="UP001214441">
    <property type="component" value="Unassembled WGS sequence"/>
</dbReference>
<organism evidence="1 2">
    <name type="scientific">Streptomyces iconiensis</name>
    <dbReference type="NCBI Taxonomy" id="1384038"/>
    <lineage>
        <taxon>Bacteria</taxon>
        <taxon>Bacillati</taxon>
        <taxon>Actinomycetota</taxon>
        <taxon>Actinomycetes</taxon>
        <taxon>Kitasatosporales</taxon>
        <taxon>Streptomycetaceae</taxon>
        <taxon>Streptomyces</taxon>
    </lineage>
</organism>